<keyword evidence="6" id="KW-0238">DNA-binding</keyword>
<dbReference type="GO" id="GO:0005634">
    <property type="term" value="C:nucleus"/>
    <property type="evidence" value="ECO:0000318"/>
    <property type="project" value="GO_Central"/>
</dbReference>
<dbReference type="SUPFAM" id="SSF103612">
    <property type="entry name" value="SBT domain"/>
    <property type="match status" value="1"/>
</dbReference>
<dbReference type="Gene3D" id="4.10.1100.10">
    <property type="entry name" value="Transcription factor, SBP-box domain"/>
    <property type="match status" value="1"/>
</dbReference>
<name>A0A022RLT2_ERYGU</name>
<comment type="function">
    <text evidence="9">Probable transcriptional factor. Binds to the promoter of the SQUAMOSA gene.</text>
</comment>
<dbReference type="KEGG" id="egt:105955225"/>
<sequence length="340" mass="36078">MEKGSSSAAAAVGGAADDGLKFGKKIYFEGVGSGKQHGGGPKSPAKKVRSAAAQGGQTTPRCQVEGCKLDLSDAKAYYSRHKVCGFHSKSPKVIVAGLEQRFCQQCSRFHQLPEFDQDKRSCRRRLAGHNERRRKPPPGTLFSPRYGSPCPSMFDNHSKSGGIVMDFTNYSSLAGSGNQAAIGGKHQLPSWQNNSLSGLVQGSTSGPRYSGVHSGVPTEHGCYGGASSGSSSALSLLSNQPWGSSRGRSLSLGANNFLDPGAAIGQFPCSSSWGFKDGQVGNNSTLHEMPPDLVLGQTSHTGNSHYTGELGLGQPNEVQFHELDYSRGYDSSVQHMHWSL</sequence>
<feature type="region of interest" description="Disordered" evidence="11">
    <location>
        <begin position="126"/>
        <end position="146"/>
    </location>
</feature>
<evidence type="ECO:0000256" key="9">
    <source>
        <dbReference type="ARBA" id="ARBA00056472"/>
    </source>
</evidence>
<reference evidence="13 14" key="1">
    <citation type="journal article" date="2013" name="Proc. Natl. Acad. Sci. U.S.A.">
        <title>Fine-scale variation in meiotic recombination in Mimulus inferred from population shotgun sequencing.</title>
        <authorList>
            <person name="Hellsten U."/>
            <person name="Wright K.M."/>
            <person name="Jenkins J."/>
            <person name="Shu S."/>
            <person name="Yuan Y."/>
            <person name="Wessler S.R."/>
            <person name="Schmutz J."/>
            <person name="Willis J.H."/>
            <person name="Rokhsar D.S."/>
        </authorList>
    </citation>
    <scope>NUCLEOTIDE SEQUENCE [LARGE SCALE GENOMIC DNA]</scope>
    <source>
        <strain evidence="14">cv. DUN x IM62</strain>
    </source>
</reference>
<dbReference type="GO" id="GO:0000976">
    <property type="term" value="F:transcription cis-regulatory region binding"/>
    <property type="evidence" value="ECO:0000318"/>
    <property type="project" value="GO_Central"/>
</dbReference>
<feature type="domain" description="SBP-type" evidence="12">
    <location>
        <begin position="59"/>
        <end position="136"/>
    </location>
</feature>
<gene>
    <name evidence="13" type="ORF">MIMGU_mgv1a009499mg</name>
</gene>
<evidence type="ECO:0000256" key="11">
    <source>
        <dbReference type="SAM" id="MobiDB-lite"/>
    </source>
</evidence>
<dbReference type="FunFam" id="4.10.1100.10:FF:000001">
    <property type="entry name" value="Squamosa promoter-binding-like protein 14"/>
    <property type="match status" value="1"/>
</dbReference>
<evidence type="ECO:0000256" key="4">
    <source>
        <dbReference type="ARBA" id="ARBA00022833"/>
    </source>
</evidence>
<keyword evidence="14" id="KW-1185">Reference proteome</keyword>
<dbReference type="eggNOG" id="ENOG502QPVZ">
    <property type="taxonomic scope" value="Eukaryota"/>
</dbReference>
<dbReference type="AlphaFoldDB" id="A0A022RLT2"/>
<dbReference type="OrthoDB" id="514967at2759"/>
<evidence type="ECO:0000256" key="3">
    <source>
        <dbReference type="ARBA" id="ARBA00022771"/>
    </source>
</evidence>
<evidence type="ECO:0000256" key="7">
    <source>
        <dbReference type="ARBA" id="ARBA00023163"/>
    </source>
</evidence>
<keyword evidence="4" id="KW-0862">Zinc</keyword>
<evidence type="ECO:0000256" key="10">
    <source>
        <dbReference type="PROSITE-ProRule" id="PRU00470"/>
    </source>
</evidence>
<evidence type="ECO:0000256" key="6">
    <source>
        <dbReference type="ARBA" id="ARBA00023125"/>
    </source>
</evidence>
<feature type="region of interest" description="Disordered" evidence="11">
    <location>
        <begin position="33"/>
        <end position="55"/>
    </location>
</feature>
<keyword evidence="2" id="KW-0479">Metal-binding</keyword>
<dbReference type="PANTHER" id="PTHR31251">
    <property type="entry name" value="SQUAMOSA PROMOTER-BINDING-LIKE PROTEIN 4"/>
    <property type="match status" value="1"/>
</dbReference>
<evidence type="ECO:0000256" key="5">
    <source>
        <dbReference type="ARBA" id="ARBA00023015"/>
    </source>
</evidence>
<evidence type="ECO:0000256" key="2">
    <source>
        <dbReference type="ARBA" id="ARBA00022723"/>
    </source>
</evidence>
<keyword evidence="7" id="KW-0804">Transcription</keyword>
<dbReference type="PhylomeDB" id="A0A022RLT2"/>
<dbReference type="InterPro" id="IPR004333">
    <property type="entry name" value="SBP_dom"/>
</dbReference>
<dbReference type="InterPro" id="IPR044817">
    <property type="entry name" value="SBP-like"/>
</dbReference>
<evidence type="ECO:0000259" key="12">
    <source>
        <dbReference type="PROSITE" id="PS51141"/>
    </source>
</evidence>
<feature type="compositionally biased region" description="Basic residues" evidence="11">
    <location>
        <begin position="126"/>
        <end position="136"/>
    </location>
</feature>
<dbReference type="PROSITE" id="PS51141">
    <property type="entry name" value="ZF_SBP"/>
    <property type="match status" value="1"/>
</dbReference>
<dbReference type="STRING" id="4155.A0A022RLT2"/>
<protein>
    <recommendedName>
        <fullName evidence="12">SBP-type domain-containing protein</fullName>
    </recommendedName>
</protein>
<comment type="subcellular location">
    <subcellularLocation>
        <location evidence="1">Nucleus</location>
    </subcellularLocation>
</comment>
<proteinExistence type="predicted"/>
<dbReference type="PANTHER" id="PTHR31251:SF226">
    <property type="entry name" value="SQUAMOSA PROMOTER-BINDING-LIKE PROTEIN 6"/>
    <property type="match status" value="1"/>
</dbReference>
<keyword evidence="3 10" id="KW-0863">Zinc-finger</keyword>
<evidence type="ECO:0000313" key="13">
    <source>
        <dbReference type="EMBL" id="EYU39920.1"/>
    </source>
</evidence>
<dbReference type="GO" id="GO:0008270">
    <property type="term" value="F:zinc ion binding"/>
    <property type="evidence" value="ECO:0007669"/>
    <property type="project" value="UniProtKB-KW"/>
</dbReference>
<accession>A0A022RLT2</accession>
<evidence type="ECO:0000256" key="8">
    <source>
        <dbReference type="ARBA" id="ARBA00023242"/>
    </source>
</evidence>
<keyword evidence="8" id="KW-0539">Nucleus</keyword>
<dbReference type="Pfam" id="PF03110">
    <property type="entry name" value="SBP"/>
    <property type="match status" value="1"/>
</dbReference>
<dbReference type="Proteomes" id="UP000030748">
    <property type="component" value="Unassembled WGS sequence"/>
</dbReference>
<dbReference type="InterPro" id="IPR036893">
    <property type="entry name" value="SBP_sf"/>
</dbReference>
<evidence type="ECO:0000256" key="1">
    <source>
        <dbReference type="ARBA" id="ARBA00004123"/>
    </source>
</evidence>
<keyword evidence="5" id="KW-0805">Transcription regulation</keyword>
<dbReference type="EMBL" id="KI630437">
    <property type="protein sequence ID" value="EYU39920.1"/>
    <property type="molecule type" value="Genomic_DNA"/>
</dbReference>
<dbReference type="GO" id="GO:0001216">
    <property type="term" value="F:DNA-binding transcription activator activity"/>
    <property type="evidence" value="ECO:0000318"/>
    <property type="project" value="GO_Central"/>
</dbReference>
<dbReference type="OMA" id="IGGESNC"/>
<organism evidence="13 14">
    <name type="scientific">Erythranthe guttata</name>
    <name type="common">Yellow monkey flower</name>
    <name type="synonym">Mimulus guttatus</name>
    <dbReference type="NCBI Taxonomy" id="4155"/>
    <lineage>
        <taxon>Eukaryota</taxon>
        <taxon>Viridiplantae</taxon>
        <taxon>Streptophyta</taxon>
        <taxon>Embryophyta</taxon>
        <taxon>Tracheophyta</taxon>
        <taxon>Spermatophyta</taxon>
        <taxon>Magnoliopsida</taxon>
        <taxon>eudicotyledons</taxon>
        <taxon>Gunneridae</taxon>
        <taxon>Pentapetalae</taxon>
        <taxon>asterids</taxon>
        <taxon>lamiids</taxon>
        <taxon>Lamiales</taxon>
        <taxon>Phrymaceae</taxon>
        <taxon>Erythranthe</taxon>
    </lineage>
</organism>
<evidence type="ECO:0000313" key="14">
    <source>
        <dbReference type="Proteomes" id="UP000030748"/>
    </source>
</evidence>